<dbReference type="PANTHER" id="PTHR43308:SF5">
    <property type="entry name" value="S-LAYER PROTEIN _ PEPTIDOGLYCAN ENDO-BETA-N-ACETYLGLUCOSAMINIDASE"/>
    <property type="match status" value="1"/>
</dbReference>
<dbReference type="InterPro" id="IPR012334">
    <property type="entry name" value="Pectin_lyas_fold"/>
</dbReference>
<feature type="domain" description="CBM6" evidence="3">
    <location>
        <begin position="1049"/>
        <end position="1171"/>
    </location>
</feature>
<evidence type="ECO:0000259" key="3">
    <source>
        <dbReference type="PROSITE" id="PS51175"/>
    </source>
</evidence>
<dbReference type="InterPro" id="IPR035992">
    <property type="entry name" value="Ricin_B-like_lectins"/>
</dbReference>
<feature type="chain" id="PRO_5038458878" description="Carbohydrate-binding protein" evidence="2">
    <location>
        <begin position="16"/>
        <end position="2215"/>
    </location>
</feature>
<feature type="compositionally biased region" description="Gly residues" evidence="1">
    <location>
        <begin position="1807"/>
        <end position="1821"/>
    </location>
</feature>
<organism evidence="5 6">
    <name type="scientific">Paenibacillus radicis</name>
    <name type="common">ex Gao et al. 2016</name>
    <dbReference type="NCBI Taxonomy" id="1737354"/>
    <lineage>
        <taxon>Bacteria</taxon>
        <taxon>Bacillati</taxon>
        <taxon>Bacillota</taxon>
        <taxon>Bacilli</taxon>
        <taxon>Bacillales</taxon>
        <taxon>Paenibacillaceae</taxon>
        <taxon>Paenibacillus</taxon>
    </lineage>
</organism>
<dbReference type="Pfam" id="PF22815">
    <property type="entry name" value="CatAgl_D1"/>
    <property type="match status" value="1"/>
</dbReference>
<dbReference type="Gene3D" id="2.80.10.50">
    <property type="match status" value="7"/>
</dbReference>
<dbReference type="InterPro" id="IPR001119">
    <property type="entry name" value="SLH_dom"/>
</dbReference>
<dbReference type="Pfam" id="PF12708">
    <property type="entry name" value="Pect-lyase_RHGA_epim"/>
    <property type="match status" value="1"/>
</dbReference>
<keyword evidence="2" id="KW-0732">Signal</keyword>
<dbReference type="Gene3D" id="2.60.120.260">
    <property type="entry name" value="Galactose-binding domain-like"/>
    <property type="match status" value="2"/>
</dbReference>
<feature type="signal peptide" evidence="2">
    <location>
        <begin position="1"/>
        <end position="15"/>
    </location>
</feature>
<protein>
    <recommendedName>
        <fullName evidence="7">Carbohydrate-binding protein</fullName>
    </recommendedName>
</protein>
<dbReference type="PROSITE" id="PS51272">
    <property type="entry name" value="SLH"/>
    <property type="match status" value="3"/>
</dbReference>
<dbReference type="CDD" id="cd14490">
    <property type="entry name" value="CBM6-CBM35-CBM36_like_1"/>
    <property type="match status" value="1"/>
</dbReference>
<dbReference type="CDD" id="cd23432">
    <property type="entry name" value="beta-trefoil_Ricin_EndoBetaGal-like"/>
    <property type="match status" value="7"/>
</dbReference>
<name>A0A917GYL1_9BACL</name>
<evidence type="ECO:0000256" key="1">
    <source>
        <dbReference type="SAM" id="MobiDB-lite"/>
    </source>
</evidence>
<dbReference type="EMBL" id="BMHY01000002">
    <property type="protein sequence ID" value="GGG61922.1"/>
    <property type="molecule type" value="Genomic_DNA"/>
</dbReference>
<feature type="domain" description="SLH" evidence="4">
    <location>
        <begin position="2154"/>
        <end position="2215"/>
    </location>
</feature>
<dbReference type="SUPFAM" id="SSF49785">
    <property type="entry name" value="Galactose-binding domain-like"/>
    <property type="match status" value="1"/>
</dbReference>
<dbReference type="InterPro" id="IPR033801">
    <property type="entry name" value="CBM6-CBM35-CBM36-like_1"/>
</dbReference>
<accession>A0A917GYL1</accession>
<feature type="domain" description="SLH" evidence="4">
    <location>
        <begin position="2085"/>
        <end position="2148"/>
    </location>
</feature>
<dbReference type="InterPro" id="IPR051465">
    <property type="entry name" value="Cell_Envelope_Struct_Comp"/>
</dbReference>
<dbReference type="SUPFAM" id="SSF51126">
    <property type="entry name" value="Pectin lyase-like"/>
    <property type="match status" value="1"/>
</dbReference>
<dbReference type="Gene3D" id="2.160.20.10">
    <property type="entry name" value="Single-stranded right-handed beta-helix, Pectin lyase-like"/>
    <property type="match status" value="1"/>
</dbReference>
<dbReference type="InterPro" id="IPR005084">
    <property type="entry name" value="CBM6"/>
</dbReference>
<dbReference type="PANTHER" id="PTHR43308">
    <property type="entry name" value="OUTER MEMBRANE PROTEIN ALPHA-RELATED"/>
    <property type="match status" value="1"/>
</dbReference>
<dbReference type="InterPro" id="IPR024535">
    <property type="entry name" value="RHGA/B-epi-like_pectate_lyase"/>
</dbReference>
<feature type="domain" description="SLH" evidence="4">
    <location>
        <begin position="2021"/>
        <end position="2084"/>
    </location>
</feature>
<sequence length="2215" mass="237994">MLAMLLLLTSMPIYGAAAEAPEAGTEGQPPIETVVEADDTALAASLAAGGDYVRLKNKWQHNYLYEDSNGIVRYGFTNIANESSHWQVEDYNGNKRLKNRATGHYLTLAEVSKRRDAVTSREITASAATDQWSFHESNRPGYIVIKNASAPSASNLVLHVEDQLGFAEASSDINITFESPQWKLEPVSELLPVRIGNQYRDGQYLYEDAKDGSIKYGPLSAADPLSHWYLEETTDGSGGEKVRLRNRETGHYVVQGTDPDAALLASTDGSSASGEWNKLSAGNNFYNFTSANPANPAAYILHAETGGGIVFSNTGVQLGWGSAQWKIEGAYDIVPVRIVNFTTEKIGTSYWYEDQGQLKSGPLGQANAQNKAYQWLVEDNNGVKQFRNAGTGNYVALPGAEEGAGLKVVESALETPAESWLISDSTIYDDYKSFRSVTESTYYAHQADDSDLVLGGVADPETDAAQWLLEDLNIRTDGKPQYVRISSVWQSMFLYEDEAGRLKYGNPKLDDQSSHWLIEKFNGRKRIQNRETGHYINLDSNGGGLKVSEVEDDNSGAIWVIKDFTGVKVIHSVLDKNDYNSQQKYLNIEGLRKYVDYSLLYPSWSSAKWTFVPVSDAMPSYIRLKSKDSGGYLYEVTEPGNDLGKVKNGNVGVDNKASVWFVEGTDAADQFRLKNLATSQYITMEDIGAGEDAPDKQVSTYKDICLCWGSAKWKLQESDSEGFINIVSAWDRHILYTAGDYTKISRLVASEDAAKFAIEAVTVEQPLPEEAIRIKNSANGQYLYENKGGIIMYGAVQPSNGYSHWFIQDVNGRKQIVNRVTGHVLTTQHDYTYITAEERAANSAAQSWSIENAPAQGSYLVRSLNGSYNDEYLNVQKGAGYVERGLYPDSFGSLQWKLEQAPEQFEAPDMGEARNDVTSTPIFSDTHYINIQSKATGELLVEQNGTVSTQAVNSSSNAAQWLLQEFNGRKLLQNRQSGRYLSAELTTAALEAGNNSIQWTLDERGGYVTASSAADNNGLLTDSASGTSYGVPATVDASLWKLNPIAADVVYEAEEAFIAGGVKVKSATTGFSGEGYADEFTAVGSKITFTVNAQAAGNYETAVRYNNASAEAKRFNVYVNGLLSGHVELPAAQGWSTAELDLALRAGINTVSLQVDGAGDGGAAIDNLVVKNSVGKAFRGATLPYITYEAEHGKTNGTLIEPSRLYKEVASEASGRQAVTLANTGEYVEFEVAEAANALTLRFSMPDSSDGTGIDATLGLYVNGELRERLSLTSKHAWEYGSYPWSNDPSQGSPHRFFDEAHALIGDVPAGSVIRLQKDAVDTADYYTIDLIDLEQVADAFAQPADFLSVTDFGAVAGDGNDDTAALLAAIAAAKAQGKGVWFPQGVFHFTGDNITLDQITIRGAGMWHTTLIGARFIGKGANIQVYDLLIDGELNIRDDEASTHAFEGAFGKGSVIQNVWVEHSKTGLWLTKVKNRAVPGEVYFDEITDGLHMVGLRLRNLMADGINFCVGTQDSMMEQSDIRYPGDDGIAMWSYLVPSINNTARFNTVSLPWLADNIVVFGGHGNKIQDNVTSDTITNGAGIAVSTRFNPVPFTGTTIVERNTLIRNGSYDTGYQVNLGAIWIFAGEKDLDGEVIVRNNTALDSTYSGLIVHGDFRVDKVKLIDNVLDGMGTSGVEVTSSVKGSIEIDNVIVRGERITPVTNSAEGFVFKEVNEGFASLLKPFHIDFGGSTGKLTLKAGTSKALVVLKANGDNVTPQAAIATGNSSIASVSGGNIIAGIATGTTTIAVTVDGTTRTYTLTVIAGDGNGSGPGTGGGGGSVPVDNGAATSANDNKLKDVLKDNPSSVSFTAGANGVSFSVQALLEAEKSNPNAIIVVESGGATYRFPLSQVDKALKDSGITATADAVWTFAINRLSETAASELRKHAAEAGLELKGEPVDFSITVKTGDRTVQVTKLGNVYVARTIIVDGKLDSSKTTALVYDPATGQFRYVPALFEAVNGDKTLVTIKSVSNSIYVVASYSKTYADIAGHWAKADIELLSAKRILNGASADRFEPNKAVTRAEFAAMLVRSLGLPEQAGGAASASGFKDVKGGEWFAPAVATAVQYGLLKGYDDGTFKPNRTISREEMAVVAANALKLFGSNKATGEASAAAGVFTDANTISAWAAESVKLAVSEGIINGIKADVFSPKENSTRAQAAVILKRLLQALELLNK</sequence>
<proteinExistence type="predicted"/>
<evidence type="ECO:0000259" key="4">
    <source>
        <dbReference type="PROSITE" id="PS51272"/>
    </source>
</evidence>
<dbReference type="CDD" id="cd04083">
    <property type="entry name" value="CBM35_Lmo2446-like"/>
    <property type="match status" value="1"/>
</dbReference>
<reference evidence="5 6" key="1">
    <citation type="journal article" date="2014" name="Int. J. Syst. Evol. Microbiol.">
        <title>Complete genome sequence of Corynebacterium casei LMG S-19264T (=DSM 44701T), isolated from a smear-ripened cheese.</title>
        <authorList>
            <consortium name="US DOE Joint Genome Institute (JGI-PGF)"/>
            <person name="Walter F."/>
            <person name="Albersmeier A."/>
            <person name="Kalinowski J."/>
            <person name="Ruckert C."/>
        </authorList>
    </citation>
    <scope>NUCLEOTIDE SEQUENCE [LARGE SCALE GENOMIC DNA]</scope>
    <source>
        <strain evidence="5 6">CGMCC 1.15286</strain>
    </source>
</reference>
<evidence type="ECO:0000256" key="2">
    <source>
        <dbReference type="SAM" id="SignalP"/>
    </source>
</evidence>
<evidence type="ECO:0008006" key="7">
    <source>
        <dbReference type="Google" id="ProtNLM"/>
    </source>
</evidence>
<dbReference type="Proteomes" id="UP000600247">
    <property type="component" value="Unassembled WGS sequence"/>
</dbReference>
<dbReference type="Pfam" id="PF00395">
    <property type="entry name" value="SLH"/>
    <property type="match status" value="3"/>
</dbReference>
<feature type="region of interest" description="Disordered" evidence="1">
    <location>
        <begin position="1807"/>
        <end position="1829"/>
    </location>
</feature>
<dbReference type="RefSeq" id="WP_188888251.1">
    <property type="nucleotide sequence ID" value="NZ_BMHY01000002.1"/>
</dbReference>
<evidence type="ECO:0000313" key="6">
    <source>
        <dbReference type="Proteomes" id="UP000600247"/>
    </source>
</evidence>
<dbReference type="Pfam" id="PF16990">
    <property type="entry name" value="CBM_35"/>
    <property type="match status" value="1"/>
</dbReference>
<dbReference type="SMART" id="SM00710">
    <property type="entry name" value="PbH1"/>
    <property type="match status" value="8"/>
</dbReference>
<dbReference type="SUPFAM" id="SSF50370">
    <property type="entry name" value="Ricin B-like lectins"/>
    <property type="match status" value="4"/>
</dbReference>
<keyword evidence="6" id="KW-1185">Reference proteome</keyword>
<gene>
    <name evidence="5" type="ORF">GCM10010918_14420</name>
</gene>
<comment type="caution">
    <text evidence="5">The sequence shown here is derived from an EMBL/GenBank/DDBJ whole genome shotgun (WGS) entry which is preliminary data.</text>
</comment>
<dbReference type="GO" id="GO:0030246">
    <property type="term" value="F:carbohydrate binding"/>
    <property type="evidence" value="ECO:0007669"/>
    <property type="project" value="InterPro"/>
</dbReference>
<dbReference type="InterPro" id="IPR008979">
    <property type="entry name" value="Galactose-bd-like_sf"/>
</dbReference>
<evidence type="ECO:0000313" key="5">
    <source>
        <dbReference type="EMBL" id="GGG61922.1"/>
    </source>
</evidence>
<dbReference type="InterPro" id="IPR011050">
    <property type="entry name" value="Pectin_lyase_fold/virulence"/>
</dbReference>
<dbReference type="InterPro" id="IPR006626">
    <property type="entry name" value="PbH1"/>
</dbReference>
<dbReference type="PROSITE" id="PS51175">
    <property type="entry name" value="CBM6"/>
    <property type="match status" value="1"/>
</dbReference>